<accession>A0A0C3QKA8</accession>
<keyword evidence="7" id="KW-1185">Reference proteome</keyword>
<evidence type="ECO:0000313" key="6">
    <source>
        <dbReference type="EMBL" id="KIO32900.1"/>
    </source>
</evidence>
<dbReference type="PANTHER" id="PTHR18947:SF28">
    <property type="entry name" value="GIRDIN, ISOFORM A"/>
    <property type="match status" value="1"/>
</dbReference>
<evidence type="ECO:0000256" key="2">
    <source>
        <dbReference type="ARBA" id="ARBA00022490"/>
    </source>
</evidence>
<dbReference type="GO" id="GO:0008017">
    <property type="term" value="F:microtubule binding"/>
    <property type="evidence" value="ECO:0007669"/>
    <property type="project" value="TreeGrafter"/>
</dbReference>
<dbReference type="CDD" id="cd22211">
    <property type="entry name" value="HkD_SF"/>
    <property type="match status" value="1"/>
</dbReference>
<sequence>MADPSKLAKESAAFVAWVGTFPLSRPINSLADLSDGAALFDVLSSIDAQNFRPPSRPPQAMENWVLRFSSLKRLYRLITQYYADVLHQPASALEVPDLQAVAKDYNVPETLRLCRLAIGIAVQSEKRKEVIEGIQGLEESHQSSLMRAIEKVKGVALRVGDVSTRLLGHSGNVQADATGLGRHRTATHDRVRKHVRG</sequence>
<dbReference type="EMBL" id="KN822952">
    <property type="protein sequence ID" value="KIO32900.1"/>
    <property type="molecule type" value="Genomic_DNA"/>
</dbReference>
<evidence type="ECO:0000313" key="7">
    <source>
        <dbReference type="Proteomes" id="UP000054248"/>
    </source>
</evidence>
<dbReference type="Gene3D" id="1.10.418.10">
    <property type="entry name" value="Calponin-like domain"/>
    <property type="match status" value="1"/>
</dbReference>
<comment type="subcellular location">
    <subcellularLocation>
        <location evidence="1">Cytoplasm</location>
    </subcellularLocation>
</comment>
<dbReference type="PANTHER" id="PTHR18947">
    <property type="entry name" value="HOOK PROTEINS"/>
    <property type="match status" value="1"/>
</dbReference>
<dbReference type="SUPFAM" id="SSF116907">
    <property type="entry name" value="Hook domain"/>
    <property type="match status" value="1"/>
</dbReference>
<dbReference type="GO" id="GO:0005815">
    <property type="term" value="C:microtubule organizing center"/>
    <property type="evidence" value="ECO:0007669"/>
    <property type="project" value="TreeGrafter"/>
</dbReference>
<organism evidence="6 7">
    <name type="scientific">Tulasnella calospora MUT 4182</name>
    <dbReference type="NCBI Taxonomy" id="1051891"/>
    <lineage>
        <taxon>Eukaryota</taxon>
        <taxon>Fungi</taxon>
        <taxon>Dikarya</taxon>
        <taxon>Basidiomycota</taxon>
        <taxon>Agaricomycotina</taxon>
        <taxon>Agaricomycetes</taxon>
        <taxon>Cantharellales</taxon>
        <taxon>Tulasnellaceae</taxon>
        <taxon>Tulasnella</taxon>
    </lineage>
</organism>
<dbReference type="STRING" id="1051891.A0A0C3QKA8"/>
<dbReference type="GO" id="GO:0005737">
    <property type="term" value="C:cytoplasm"/>
    <property type="evidence" value="ECO:0007669"/>
    <property type="project" value="UniProtKB-SubCell"/>
</dbReference>
<dbReference type="Proteomes" id="UP000054248">
    <property type="component" value="Unassembled WGS sequence"/>
</dbReference>
<evidence type="ECO:0000256" key="3">
    <source>
        <dbReference type="ARBA" id="ARBA00023054"/>
    </source>
</evidence>
<dbReference type="GO" id="GO:0030705">
    <property type="term" value="P:cytoskeleton-dependent intracellular transport"/>
    <property type="evidence" value="ECO:0007669"/>
    <property type="project" value="InterPro"/>
</dbReference>
<evidence type="ECO:0000256" key="1">
    <source>
        <dbReference type="ARBA" id="ARBA00004496"/>
    </source>
</evidence>
<dbReference type="AlphaFoldDB" id="A0A0C3QKA8"/>
<keyword evidence="3" id="KW-0175">Coiled coil</keyword>
<reference evidence="6 7" key="1">
    <citation type="submission" date="2014-04" db="EMBL/GenBank/DDBJ databases">
        <authorList>
            <consortium name="DOE Joint Genome Institute"/>
            <person name="Kuo A."/>
            <person name="Girlanda M."/>
            <person name="Perotto S."/>
            <person name="Kohler A."/>
            <person name="Nagy L.G."/>
            <person name="Floudas D."/>
            <person name="Copeland A."/>
            <person name="Barry K.W."/>
            <person name="Cichocki N."/>
            <person name="Veneault-Fourrey C."/>
            <person name="LaButti K."/>
            <person name="Lindquist E.A."/>
            <person name="Lipzen A."/>
            <person name="Lundell T."/>
            <person name="Morin E."/>
            <person name="Murat C."/>
            <person name="Sun H."/>
            <person name="Tunlid A."/>
            <person name="Henrissat B."/>
            <person name="Grigoriev I.V."/>
            <person name="Hibbett D.S."/>
            <person name="Martin F."/>
            <person name="Nordberg H.P."/>
            <person name="Cantor M.N."/>
            <person name="Hua S.X."/>
        </authorList>
    </citation>
    <scope>NUCLEOTIDE SEQUENCE [LARGE SCALE GENOMIC DNA]</scope>
    <source>
        <strain evidence="6 7">MUT 4182</strain>
    </source>
</reference>
<reference evidence="7" key="2">
    <citation type="submission" date="2015-01" db="EMBL/GenBank/DDBJ databases">
        <title>Evolutionary Origins and Diversification of the Mycorrhizal Mutualists.</title>
        <authorList>
            <consortium name="DOE Joint Genome Institute"/>
            <consortium name="Mycorrhizal Genomics Consortium"/>
            <person name="Kohler A."/>
            <person name="Kuo A."/>
            <person name="Nagy L.G."/>
            <person name="Floudas D."/>
            <person name="Copeland A."/>
            <person name="Barry K.W."/>
            <person name="Cichocki N."/>
            <person name="Veneault-Fourrey C."/>
            <person name="LaButti K."/>
            <person name="Lindquist E.A."/>
            <person name="Lipzen A."/>
            <person name="Lundell T."/>
            <person name="Morin E."/>
            <person name="Murat C."/>
            <person name="Riley R."/>
            <person name="Ohm R."/>
            <person name="Sun H."/>
            <person name="Tunlid A."/>
            <person name="Henrissat B."/>
            <person name="Grigoriev I.V."/>
            <person name="Hibbett D.S."/>
            <person name="Martin F."/>
        </authorList>
    </citation>
    <scope>NUCLEOTIDE SEQUENCE [LARGE SCALE GENOMIC DNA]</scope>
    <source>
        <strain evidence="7">MUT 4182</strain>
    </source>
</reference>
<dbReference type="InterPro" id="IPR043936">
    <property type="entry name" value="HOOK_N"/>
</dbReference>
<dbReference type="Pfam" id="PF19047">
    <property type="entry name" value="HOOK_N"/>
    <property type="match status" value="1"/>
</dbReference>
<feature type="compositionally biased region" description="Basic residues" evidence="4">
    <location>
        <begin position="181"/>
        <end position="197"/>
    </location>
</feature>
<proteinExistence type="predicted"/>
<evidence type="ECO:0000256" key="4">
    <source>
        <dbReference type="SAM" id="MobiDB-lite"/>
    </source>
</evidence>
<dbReference type="GO" id="GO:0031122">
    <property type="term" value="P:cytoplasmic microtubule organization"/>
    <property type="evidence" value="ECO:0007669"/>
    <property type="project" value="TreeGrafter"/>
</dbReference>
<evidence type="ECO:0000259" key="5">
    <source>
        <dbReference type="Pfam" id="PF19047"/>
    </source>
</evidence>
<feature type="domain" description="HOOK N-terminal" evidence="5">
    <location>
        <begin position="13"/>
        <end position="150"/>
    </location>
</feature>
<feature type="region of interest" description="Disordered" evidence="4">
    <location>
        <begin position="174"/>
        <end position="197"/>
    </location>
</feature>
<keyword evidence="2" id="KW-0963">Cytoplasm</keyword>
<protein>
    <recommendedName>
        <fullName evidence="5">HOOK N-terminal domain-containing protein</fullName>
    </recommendedName>
</protein>
<dbReference type="HOGENOM" id="CLU_1385081_0_0_1"/>
<dbReference type="GO" id="GO:0051959">
    <property type="term" value="F:dynein light intermediate chain binding"/>
    <property type="evidence" value="ECO:0007669"/>
    <property type="project" value="TreeGrafter"/>
</dbReference>
<dbReference type="InterPro" id="IPR036872">
    <property type="entry name" value="CH_dom_sf"/>
</dbReference>
<dbReference type="OrthoDB" id="49395at2759"/>
<name>A0A0C3QKA8_9AGAM</name>
<gene>
    <name evidence="6" type="ORF">M407DRAFT_211680</name>
</gene>